<sequence>MVGSNGTMIAIRLVRSKLRKREDHGNDVPEQPSVVQTATPAVSTVVSTTTTTNGQTIIATGDIRNNGIVNNGANIPPSELTNGIATIDGNTTFVPEAPTEQFIWQFPPPYPPLTPPPQYTLYNDQVI</sequence>
<name>A0A6V7HUW7_9HYME</name>
<accession>A0A6V7HUW7</accession>
<evidence type="ECO:0000313" key="1">
    <source>
        <dbReference type="EMBL" id="CAD1531107.1"/>
    </source>
</evidence>
<organism evidence="1">
    <name type="scientific">Bracon brevicornis</name>
    <dbReference type="NCBI Taxonomy" id="1563983"/>
    <lineage>
        <taxon>Eukaryota</taxon>
        <taxon>Metazoa</taxon>
        <taxon>Ecdysozoa</taxon>
        <taxon>Arthropoda</taxon>
        <taxon>Hexapoda</taxon>
        <taxon>Insecta</taxon>
        <taxon>Pterygota</taxon>
        <taxon>Neoptera</taxon>
        <taxon>Endopterygota</taxon>
        <taxon>Hymenoptera</taxon>
        <taxon>Apocrita</taxon>
        <taxon>Ichneumonoidea</taxon>
        <taxon>Braconidae</taxon>
        <taxon>Braconinae</taxon>
        <taxon>Bracon</taxon>
    </lineage>
</organism>
<dbReference type="AlphaFoldDB" id="A0A6V7HUW7"/>
<reference evidence="1" key="1">
    <citation type="submission" date="2020-07" db="EMBL/GenBank/DDBJ databases">
        <authorList>
            <person name="Ferguson B K."/>
        </authorList>
    </citation>
    <scope>NUCLEOTIDE SEQUENCE</scope>
    <source>
        <strain evidence="1">L06</strain>
    </source>
</reference>
<dbReference type="EMBL" id="CADCXW020000001">
    <property type="protein sequence ID" value="CAD1531107.1"/>
    <property type="molecule type" value="Genomic_DNA"/>
</dbReference>
<protein>
    <submittedName>
        <fullName evidence="1">Uncharacterized protein</fullName>
    </submittedName>
</protein>
<proteinExistence type="predicted"/>
<gene>
    <name evidence="1" type="ORF">BBRV_LOCUS7768</name>
</gene>